<gene>
    <name evidence="1" type="ORF">BKA59DRAFT_372170</name>
</gene>
<accession>A0A8K0RRL9</accession>
<comment type="caution">
    <text evidence="1">The sequence shown here is derived from an EMBL/GenBank/DDBJ whole genome shotgun (WGS) entry which is preliminary data.</text>
</comment>
<dbReference type="Proteomes" id="UP000813427">
    <property type="component" value="Unassembled WGS sequence"/>
</dbReference>
<evidence type="ECO:0000313" key="2">
    <source>
        <dbReference type="Proteomes" id="UP000813427"/>
    </source>
</evidence>
<feature type="non-terminal residue" evidence="1">
    <location>
        <position position="1"/>
    </location>
</feature>
<protein>
    <submittedName>
        <fullName evidence="1">Uncharacterized protein</fullName>
    </submittedName>
</protein>
<feature type="non-terminal residue" evidence="1">
    <location>
        <position position="182"/>
    </location>
</feature>
<dbReference type="AlphaFoldDB" id="A0A8K0RRL9"/>
<dbReference type="EMBL" id="JAGPXF010000007">
    <property type="protein sequence ID" value="KAH7236684.1"/>
    <property type="molecule type" value="Genomic_DNA"/>
</dbReference>
<organism evidence="1 2">
    <name type="scientific">Fusarium tricinctum</name>
    <dbReference type="NCBI Taxonomy" id="61284"/>
    <lineage>
        <taxon>Eukaryota</taxon>
        <taxon>Fungi</taxon>
        <taxon>Dikarya</taxon>
        <taxon>Ascomycota</taxon>
        <taxon>Pezizomycotina</taxon>
        <taxon>Sordariomycetes</taxon>
        <taxon>Hypocreomycetidae</taxon>
        <taxon>Hypocreales</taxon>
        <taxon>Nectriaceae</taxon>
        <taxon>Fusarium</taxon>
        <taxon>Fusarium tricinctum species complex</taxon>
    </lineage>
</organism>
<evidence type="ECO:0000313" key="1">
    <source>
        <dbReference type="EMBL" id="KAH7236684.1"/>
    </source>
</evidence>
<sequence length="182" mass="20953">YSLPNGATSQFGPIPIHFLEEVTRLGMEQGGWPAIPGNPGFDNDNIWSRLFEILGSRNNVNNFVITDQEINSVKGVLMQLYNPYTLNKIEGRLASDPDEVFARIRAVFSFFDYMNLSQDESEYKANPKGKLGNIINQIVRQLLHAEAIYQEEHGERVLIAQFFREWYTAYCEKVTEKAQEWL</sequence>
<proteinExistence type="predicted"/>
<dbReference type="OrthoDB" id="73875at2759"/>
<reference evidence="1" key="1">
    <citation type="journal article" date="2021" name="Nat. Commun.">
        <title>Genetic determinants of endophytism in the Arabidopsis root mycobiome.</title>
        <authorList>
            <person name="Mesny F."/>
            <person name="Miyauchi S."/>
            <person name="Thiergart T."/>
            <person name="Pickel B."/>
            <person name="Atanasova L."/>
            <person name="Karlsson M."/>
            <person name="Huettel B."/>
            <person name="Barry K.W."/>
            <person name="Haridas S."/>
            <person name="Chen C."/>
            <person name="Bauer D."/>
            <person name="Andreopoulos W."/>
            <person name="Pangilinan J."/>
            <person name="LaButti K."/>
            <person name="Riley R."/>
            <person name="Lipzen A."/>
            <person name="Clum A."/>
            <person name="Drula E."/>
            <person name="Henrissat B."/>
            <person name="Kohler A."/>
            <person name="Grigoriev I.V."/>
            <person name="Martin F.M."/>
            <person name="Hacquard S."/>
        </authorList>
    </citation>
    <scope>NUCLEOTIDE SEQUENCE</scope>
    <source>
        <strain evidence="1">MPI-SDFR-AT-0068</strain>
    </source>
</reference>
<name>A0A8K0RRL9_9HYPO</name>
<keyword evidence="2" id="KW-1185">Reference proteome</keyword>